<name>A0A9P5NAE7_GYMJU</name>
<dbReference type="EMBL" id="JADNYJ010000226">
    <property type="protein sequence ID" value="KAF8873905.1"/>
    <property type="molecule type" value="Genomic_DNA"/>
</dbReference>
<accession>A0A9P5NAE7</accession>
<comment type="caution">
    <text evidence="2">The sequence shown here is derived from an EMBL/GenBank/DDBJ whole genome shotgun (WGS) entry which is preliminary data.</text>
</comment>
<evidence type="ECO:0000313" key="2">
    <source>
        <dbReference type="EMBL" id="KAF8873905.1"/>
    </source>
</evidence>
<protein>
    <submittedName>
        <fullName evidence="2">Uncharacterized protein</fullName>
    </submittedName>
</protein>
<gene>
    <name evidence="2" type="ORF">CPB84DRAFT_1853832</name>
</gene>
<dbReference type="AlphaFoldDB" id="A0A9P5NAE7"/>
<evidence type="ECO:0000256" key="1">
    <source>
        <dbReference type="SAM" id="MobiDB-lite"/>
    </source>
</evidence>
<feature type="compositionally biased region" description="Low complexity" evidence="1">
    <location>
        <begin position="247"/>
        <end position="256"/>
    </location>
</feature>
<feature type="region of interest" description="Disordered" evidence="1">
    <location>
        <begin position="223"/>
        <end position="262"/>
    </location>
</feature>
<dbReference type="Proteomes" id="UP000724874">
    <property type="component" value="Unassembled WGS sequence"/>
</dbReference>
<proteinExistence type="predicted"/>
<reference evidence="2" key="1">
    <citation type="submission" date="2020-11" db="EMBL/GenBank/DDBJ databases">
        <authorList>
            <consortium name="DOE Joint Genome Institute"/>
            <person name="Ahrendt S."/>
            <person name="Riley R."/>
            <person name="Andreopoulos W."/>
            <person name="LaButti K."/>
            <person name="Pangilinan J."/>
            <person name="Ruiz-duenas F.J."/>
            <person name="Barrasa J.M."/>
            <person name="Sanchez-Garcia M."/>
            <person name="Camarero S."/>
            <person name="Miyauchi S."/>
            <person name="Serrano A."/>
            <person name="Linde D."/>
            <person name="Babiker R."/>
            <person name="Drula E."/>
            <person name="Ayuso-Fernandez I."/>
            <person name="Pacheco R."/>
            <person name="Padilla G."/>
            <person name="Ferreira P."/>
            <person name="Barriuso J."/>
            <person name="Kellner H."/>
            <person name="Castanera R."/>
            <person name="Alfaro M."/>
            <person name="Ramirez L."/>
            <person name="Pisabarro A.G."/>
            <person name="Kuo A."/>
            <person name="Tritt A."/>
            <person name="Lipzen A."/>
            <person name="He G."/>
            <person name="Yan M."/>
            <person name="Ng V."/>
            <person name="Cullen D."/>
            <person name="Martin F."/>
            <person name="Rosso M.-N."/>
            <person name="Henrissat B."/>
            <person name="Hibbett D."/>
            <person name="Martinez A.T."/>
            <person name="Grigoriev I.V."/>
        </authorList>
    </citation>
    <scope>NUCLEOTIDE SEQUENCE</scope>
    <source>
        <strain evidence="2">AH 44721</strain>
    </source>
</reference>
<organism evidence="2 3">
    <name type="scientific">Gymnopilus junonius</name>
    <name type="common">Spectacular rustgill mushroom</name>
    <name type="synonym">Gymnopilus spectabilis subsp. junonius</name>
    <dbReference type="NCBI Taxonomy" id="109634"/>
    <lineage>
        <taxon>Eukaryota</taxon>
        <taxon>Fungi</taxon>
        <taxon>Dikarya</taxon>
        <taxon>Basidiomycota</taxon>
        <taxon>Agaricomycotina</taxon>
        <taxon>Agaricomycetes</taxon>
        <taxon>Agaricomycetidae</taxon>
        <taxon>Agaricales</taxon>
        <taxon>Agaricineae</taxon>
        <taxon>Hymenogastraceae</taxon>
        <taxon>Gymnopilus</taxon>
    </lineage>
</organism>
<feature type="compositionally biased region" description="Basic residues" evidence="1">
    <location>
        <begin position="378"/>
        <end position="387"/>
    </location>
</feature>
<keyword evidence="3" id="KW-1185">Reference proteome</keyword>
<feature type="region of interest" description="Disordered" evidence="1">
    <location>
        <begin position="306"/>
        <end position="395"/>
    </location>
</feature>
<sequence>MSSPTYADLADLIQYLLHHDQNLPPMLLLRAQRIGTFMHALPPSSQSDALGSLVPVSFLMALPTPSPSSVAPMPERTLRLLSYTSPTCSPSTPTCFPTTPTCLPLTPTMQAPTTPTQPSFVPTPTLGSGYILPMADIWNAGDLQSSPYGLPPSSFSAPIETPRSGLDWRTLFDINQNKMTTYSTLRFSPYKTSRPTNPLLLAAKEVHQDLSERQSSNLDLQIDPGRFPSNHCQASDENPPVEPPSVPVNCNPSVDPVEPPSVPVSCNPSLIHNDIDMFAPPSSPTPGSRDEGIAGHCLEVNLGMCVSEQNSPSGGESADQEMPPDDEISRESVDQETPSDDGVGDGHVDTGTSCEPDSSVIRPRQGPVQRQSKGNGYVHRKRRRQRGKGIGQNTP</sequence>
<evidence type="ECO:0000313" key="3">
    <source>
        <dbReference type="Proteomes" id="UP000724874"/>
    </source>
</evidence>